<proteinExistence type="predicted"/>
<evidence type="ECO:0000256" key="1">
    <source>
        <dbReference type="SAM" id="SignalP"/>
    </source>
</evidence>
<comment type="caution">
    <text evidence="2">The sequence shown here is derived from an EMBL/GenBank/DDBJ whole genome shotgun (WGS) entry which is preliminary data.</text>
</comment>
<dbReference type="EMBL" id="QUSG01000003">
    <property type="protein sequence ID" value="KAA3529691.1"/>
    <property type="molecule type" value="Genomic_DNA"/>
</dbReference>
<gene>
    <name evidence="2" type="ORF">DXT89_08255</name>
</gene>
<dbReference type="OrthoDB" id="7630100at2"/>
<organism evidence="2 3">
    <name type="scientific">Agrobacterium vitis</name>
    <name type="common">Rhizobium vitis</name>
    <dbReference type="NCBI Taxonomy" id="373"/>
    <lineage>
        <taxon>Bacteria</taxon>
        <taxon>Pseudomonadati</taxon>
        <taxon>Pseudomonadota</taxon>
        <taxon>Alphaproteobacteria</taxon>
        <taxon>Hyphomicrobiales</taxon>
        <taxon>Rhizobiaceae</taxon>
        <taxon>Rhizobium/Agrobacterium group</taxon>
        <taxon>Agrobacterium</taxon>
    </lineage>
</organism>
<reference evidence="2 3" key="1">
    <citation type="submission" date="2018-08" db="EMBL/GenBank/DDBJ databases">
        <title>Genome sequencing of Agrobacterium vitis strain ICMP 10754.</title>
        <authorList>
            <person name="Visnovsky S.B."/>
            <person name="Pitman A.R."/>
        </authorList>
    </citation>
    <scope>NUCLEOTIDE SEQUENCE [LARGE SCALE GENOMIC DNA]</scope>
    <source>
        <strain evidence="2 3">ICMP 10754</strain>
    </source>
</reference>
<evidence type="ECO:0000313" key="2">
    <source>
        <dbReference type="EMBL" id="KAA3529691.1"/>
    </source>
</evidence>
<feature type="signal peptide" evidence="1">
    <location>
        <begin position="1"/>
        <end position="32"/>
    </location>
</feature>
<dbReference type="Pfam" id="PF11306">
    <property type="entry name" value="DUF3108"/>
    <property type="match status" value="1"/>
</dbReference>
<dbReference type="RefSeq" id="WP_060718630.1">
    <property type="nucleotide sequence ID" value="NZ_CP055265.1"/>
</dbReference>
<sequence>MRFKLVRKLSFLLVAPVVLGATLVCASGSAFAGETYRNEYRVTLLGLPVARATFVTEVTRPGYTITGTISSAGIANVFTSLDAKTKVTGQVADDKHLQASNYNLVYTRGKRTRVYDVRYAGGNVVSTTITPEPNRNKDRWIPVSAGDLRSVLDPVGGLTLPDDGKICSRTLPIFDGESRLDLVMSPKGRNKFTAGNVSGEAIVCSVRYVPKSGFNKGRSDIEYLRSANDMEIWFAKTGTMSLYAPVYARVPTRVGTLSITATRFGA</sequence>
<dbReference type="Proteomes" id="UP000436911">
    <property type="component" value="Unassembled WGS sequence"/>
</dbReference>
<keyword evidence="1" id="KW-0732">Signal</keyword>
<protein>
    <submittedName>
        <fullName evidence="2">DUF3108 domain-containing protein</fullName>
    </submittedName>
</protein>
<dbReference type="AlphaFoldDB" id="A0A368NQY1"/>
<name>A0A368NQY1_AGRVI</name>
<evidence type="ECO:0000313" key="3">
    <source>
        <dbReference type="Proteomes" id="UP000436911"/>
    </source>
</evidence>
<dbReference type="InterPro" id="IPR021457">
    <property type="entry name" value="DUF3108"/>
</dbReference>
<dbReference type="GeneID" id="60683798"/>
<accession>A0A368NQY1</accession>
<feature type="chain" id="PRO_5030067900" evidence="1">
    <location>
        <begin position="33"/>
        <end position="266"/>
    </location>
</feature>